<accession>A0A1T5ALB6</accession>
<dbReference type="KEGG" id="asx:CDL62_05645"/>
<protein>
    <submittedName>
        <fullName evidence="13">CDP-diacylglycerol---serine O-phosphatidyltransferase</fullName>
    </submittedName>
</protein>
<keyword evidence="3" id="KW-0444">Lipid biosynthesis</keyword>
<organism evidence="13 14">
    <name type="scientific">Alkalitalea saponilacus</name>
    <dbReference type="NCBI Taxonomy" id="889453"/>
    <lineage>
        <taxon>Bacteria</taxon>
        <taxon>Pseudomonadati</taxon>
        <taxon>Bacteroidota</taxon>
        <taxon>Bacteroidia</taxon>
        <taxon>Marinilabiliales</taxon>
        <taxon>Marinilabiliaceae</taxon>
        <taxon>Alkalitalea</taxon>
    </lineage>
</organism>
<keyword evidence="5 12" id="KW-0812">Transmembrane</keyword>
<evidence type="ECO:0000313" key="14">
    <source>
        <dbReference type="Proteomes" id="UP000191055"/>
    </source>
</evidence>
<keyword evidence="8 12" id="KW-0472">Membrane</keyword>
<comment type="subcellular location">
    <subcellularLocation>
        <location evidence="1">Membrane</location>
        <topology evidence="1">Multi-pass membrane protein</topology>
    </subcellularLocation>
</comment>
<dbReference type="GO" id="GO:0016020">
    <property type="term" value="C:membrane"/>
    <property type="evidence" value="ECO:0007669"/>
    <property type="project" value="UniProtKB-SubCell"/>
</dbReference>
<dbReference type="InterPro" id="IPR043130">
    <property type="entry name" value="CDP-OH_PTrfase_TM_dom"/>
</dbReference>
<evidence type="ECO:0000256" key="5">
    <source>
        <dbReference type="ARBA" id="ARBA00022692"/>
    </source>
</evidence>
<keyword evidence="6 12" id="KW-1133">Transmembrane helix</keyword>
<gene>
    <name evidence="13" type="ORF">SAMN03080601_00311</name>
</gene>
<sequence length="243" mass="26720">MKLKQHIPNTITSLNLLLGTVGIYLAVVGRPDLTAWCILAAALLDFMDGFAARMLNAYSDIGKDLDSLADLISFGVAPAAVFSSLIHFHYTGTWGGAFLSLPFLQMLMVLAPFVLAVFAALRLAKFNNDDRQSDTFLGLTTTATGMFAVSLAYLIVIREGAWLQLTNPWVVIFIVFVFSALLVSEIPMFSLKFSHFKWKGNEPRFLLMALSLMAIIFTGVGAFAFIIPLYIVLSLFLTMNKSS</sequence>
<dbReference type="GO" id="GO:0016780">
    <property type="term" value="F:phosphotransferase activity, for other substituted phosphate groups"/>
    <property type="evidence" value="ECO:0007669"/>
    <property type="project" value="InterPro"/>
</dbReference>
<evidence type="ECO:0000313" key="13">
    <source>
        <dbReference type="EMBL" id="SKB35841.1"/>
    </source>
</evidence>
<dbReference type="OrthoDB" id="9777147at2"/>
<evidence type="ECO:0000256" key="8">
    <source>
        <dbReference type="ARBA" id="ARBA00023136"/>
    </source>
</evidence>
<reference evidence="14" key="1">
    <citation type="submission" date="2017-02" db="EMBL/GenBank/DDBJ databases">
        <authorList>
            <person name="Varghese N."/>
            <person name="Submissions S."/>
        </authorList>
    </citation>
    <scope>NUCLEOTIDE SEQUENCE [LARGE SCALE GENOMIC DNA]</scope>
    <source>
        <strain evidence="14">DSM 24412</strain>
    </source>
</reference>
<dbReference type="InterPro" id="IPR048254">
    <property type="entry name" value="CDP_ALCOHOL_P_TRANSF_CS"/>
</dbReference>
<dbReference type="AlphaFoldDB" id="A0A1T5ALB6"/>
<proteinExistence type="inferred from homology"/>
<dbReference type="PANTHER" id="PTHR14269">
    <property type="entry name" value="CDP-DIACYLGLYCEROL--GLYCEROL-3-PHOSPHATE 3-PHOSPHATIDYLTRANSFERASE-RELATED"/>
    <property type="match status" value="1"/>
</dbReference>
<name>A0A1T5ALB6_9BACT</name>
<keyword evidence="9" id="KW-0594">Phospholipid biosynthesis</keyword>
<keyword evidence="7" id="KW-0443">Lipid metabolism</keyword>
<dbReference type="InterPro" id="IPR000462">
    <property type="entry name" value="CDP-OH_P_trans"/>
</dbReference>
<evidence type="ECO:0000256" key="12">
    <source>
        <dbReference type="SAM" id="Phobius"/>
    </source>
</evidence>
<dbReference type="Gene3D" id="1.20.120.1760">
    <property type="match status" value="1"/>
</dbReference>
<comment type="similarity">
    <text evidence="2 11">Belongs to the CDP-alcohol phosphatidyltransferase class-I family.</text>
</comment>
<dbReference type="Proteomes" id="UP000191055">
    <property type="component" value="Unassembled WGS sequence"/>
</dbReference>
<evidence type="ECO:0000256" key="9">
    <source>
        <dbReference type="ARBA" id="ARBA00023209"/>
    </source>
</evidence>
<evidence type="ECO:0000256" key="11">
    <source>
        <dbReference type="RuleBase" id="RU003750"/>
    </source>
</evidence>
<feature type="transmembrane region" description="Helical" evidence="12">
    <location>
        <begin position="7"/>
        <end position="27"/>
    </location>
</feature>
<keyword evidence="10" id="KW-1208">Phospholipid metabolism</keyword>
<dbReference type="GO" id="GO:0008654">
    <property type="term" value="P:phospholipid biosynthetic process"/>
    <property type="evidence" value="ECO:0007669"/>
    <property type="project" value="UniProtKB-KW"/>
</dbReference>
<keyword evidence="4 11" id="KW-0808">Transferase</keyword>
<evidence type="ECO:0000256" key="10">
    <source>
        <dbReference type="ARBA" id="ARBA00023264"/>
    </source>
</evidence>
<evidence type="ECO:0000256" key="4">
    <source>
        <dbReference type="ARBA" id="ARBA00022679"/>
    </source>
</evidence>
<feature type="transmembrane region" description="Helical" evidence="12">
    <location>
        <begin position="136"/>
        <end position="157"/>
    </location>
</feature>
<feature type="transmembrane region" description="Helical" evidence="12">
    <location>
        <begin position="169"/>
        <end position="193"/>
    </location>
</feature>
<dbReference type="PANTHER" id="PTHR14269:SF61">
    <property type="entry name" value="CDP-DIACYLGLYCEROL--SERINE O-PHOSPHATIDYLTRANSFERASE"/>
    <property type="match status" value="1"/>
</dbReference>
<dbReference type="Pfam" id="PF01066">
    <property type="entry name" value="CDP-OH_P_transf"/>
    <property type="match status" value="1"/>
</dbReference>
<dbReference type="RefSeq" id="WP_079556085.1">
    <property type="nucleotide sequence ID" value="NZ_CP021904.1"/>
</dbReference>
<evidence type="ECO:0000256" key="2">
    <source>
        <dbReference type="ARBA" id="ARBA00010441"/>
    </source>
</evidence>
<evidence type="ECO:0000256" key="7">
    <source>
        <dbReference type="ARBA" id="ARBA00023098"/>
    </source>
</evidence>
<feature type="transmembrane region" description="Helical" evidence="12">
    <location>
        <begin position="102"/>
        <end position="124"/>
    </location>
</feature>
<dbReference type="STRING" id="889453.SAMN03080601_00311"/>
<feature type="transmembrane region" description="Helical" evidence="12">
    <location>
        <begin position="33"/>
        <end position="56"/>
    </location>
</feature>
<evidence type="ECO:0000256" key="6">
    <source>
        <dbReference type="ARBA" id="ARBA00022989"/>
    </source>
</evidence>
<dbReference type="PROSITE" id="PS00379">
    <property type="entry name" value="CDP_ALCOHOL_P_TRANSF"/>
    <property type="match status" value="1"/>
</dbReference>
<evidence type="ECO:0000256" key="1">
    <source>
        <dbReference type="ARBA" id="ARBA00004141"/>
    </source>
</evidence>
<feature type="transmembrane region" description="Helical" evidence="12">
    <location>
        <begin position="68"/>
        <end position="90"/>
    </location>
</feature>
<keyword evidence="14" id="KW-1185">Reference proteome</keyword>
<feature type="transmembrane region" description="Helical" evidence="12">
    <location>
        <begin position="205"/>
        <end position="233"/>
    </location>
</feature>
<dbReference type="EMBL" id="FUYV01000001">
    <property type="protein sequence ID" value="SKB35841.1"/>
    <property type="molecule type" value="Genomic_DNA"/>
</dbReference>
<dbReference type="InterPro" id="IPR050324">
    <property type="entry name" value="CDP-alcohol_PTase-I"/>
</dbReference>
<evidence type="ECO:0000256" key="3">
    <source>
        <dbReference type="ARBA" id="ARBA00022516"/>
    </source>
</evidence>